<feature type="transmembrane region" description="Helical" evidence="2">
    <location>
        <begin position="247"/>
        <end position="270"/>
    </location>
</feature>
<evidence type="ECO:0000313" key="3">
    <source>
        <dbReference type="EMBL" id="AEV81008.1"/>
    </source>
</evidence>
<keyword evidence="2" id="KW-0812">Transmembrane</keyword>
<proteinExistence type="predicted"/>
<protein>
    <submittedName>
        <fullName evidence="3">Membrane protein S33</fullName>
    </submittedName>
</protein>
<evidence type="ECO:0000256" key="2">
    <source>
        <dbReference type="SAM" id="Phobius"/>
    </source>
</evidence>
<dbReference type="GeneID" id="11464376"/>
<sequence>MKWAIVIIHILFGALCCRGVVPGYFFHEWMLEFFSPDQITSTEKTQSSESPGSKPHAETKSGPKIPTPEEFKKFCDSGKHNLTDWLTSPLRKLLLTRYATNIHFEVDEYCKHPCVGGDDGCYIQKVEGECKLKDGDFSVTVVYTGNFYLNLTITYFVMQDYVGNAKDLQDSAFLERLTDNKYMLTYESPVRIVHVKEIHLEVCPCEVCRRQYFTCIVSTKVTISPFEYYGLGDVIHLWLESRYWEFAWVYILIMIRLSLCCMFLGDIFGILDRMQGWSPLKIVLYIWGQLVFWVILLYLVSGELDALWYYMLPKGQW</sequence>
<evidence type="ECO:0000256" key="1">
    <source>
        <dbReference type="SAM" id="MobiDB-lite"/>
    </source>
</evidence>
<feature type="transmembrane region" description="Helical" evidence="2">
    <location>
        <begin position="282"/>
        <end position="301"/>
    </location>
</feature>
<dbReference type="KEGG" id="vg:11464376"/>
<feature type="compositionally biased region" description="Basic and acidic residues" evidence="1">
    <location>
        <begin position="55"/>
        <end position="68"/>
    </location>
</feature>
<keyword evidence="2" id="KW-1133">Transmembrane helix</keyword>
<keyword evidence="4" id="KW-1185">Reference proteome</keyword>
<gene>
    <name evidence="3" type="primary">S33</name>
</gene>
<dbReference type="RefSeq" id="YP_004940317.1">
    <property type="nucleotide sequence ID" value="NC_016448.1"/>
</dbReference>
<accession>G8XT59</accession>
<feature type="region of interest" description="Disordered" evidence="1">
    <location>
        <begin position="42"/>
        <end position="68"/>
    </location>
</feature>
<organism evidence="3 4">
    <name type="scientific">Saimiriine betaherpesvirus 4</name>
    <dbReference type="NCBI Taxonomy" id="1535247"/>
    <lineage>
        <taxon>Viruses</taxon>
        <taxon>Duplodnaviria</taxon>
        <taxon>Heunggongvirae</taxon>
        <taxon>Peploviricota</taxon>
        <taxon>Herviviricetes</taxon>
        <taxon>Herpesvirales</taxon>
        <taxon>Orthoherpesviridae</taxon>
        <taxon>Betaherpesvirinae</taxon>
        <taxon>Cytomegalovirus</taxon>
        <taxon>Cytomegalovirus saimiriinebeta4</taxon>
    </lineage>
</organism>
<dbReference type="Proteomes" id="UP000097892">
    <property type="component" value="Segment"/>
</dbReference>
<dbReference type="EMBL" id="FJ483967">
    <property type="protein sequence ID" value="AEV81008.1"/>
    <property type="molecule type" value="Genomic_DNA"/>
</dbReference>
<feature type="compositionally biased region" description="Polar residues" evidence="1">
    <location>
        <begin position="42"/>
        <end position="51"/>
    </location>
</feature>
<name>G8XT59_9BETA</name>
<keyword evidence="2" id="KW-0472">Membrane</keyword>
<evidence type="ECO:0000313" key="4">
    <source>
        <dbReference type="Proteomes" id="UP000097892"/>
    </source>
</evidence>
<reference evidence="3" key="1">
    <citation type="submission" date="2011-12" db="EMBL/GenBank/DDBJ databases">
        <title>Comparative genomics of primate cytomegaloviruses.</title>
        <authorList>
            <person name="Davison A.J."/>
            <person name="Holton M."/>
            <person name="Dolan A."/>
            <person name="Dargan D.J."/>
            <person name="Gatherer D."/>
            <person name="Hayward G.S."/>
        </authorList>
    </citation>
    <scope>NUCLEOTIDE SEQUENCE [LARGE SCALE GENOMIC DNA]</scope>
    <source>
        <strain evidence="3">SqSHV</strain>
    </source>
</reference>